<reference evidence="3 4" key="1">
    <citation type="submission" date="2022-06" db="EMBL/GenBank/DDBJ databases">
        <title>Isolation of gut microbiota from human fecal samples.</title>
        <authorList>
            <person name="Pamer E.G."/>
            <person name="Barat B."/>
            <person name="Waligurski E."/>
            <person name="Medina S."/>
            <person name="Paddock L."/>
            <person name="Mostad J."/>
        </authorList>
    </citation>
    <scope>NUCLEOTIDE SEQUENCE [LARGE SCALE GENOMIC DNA]</scope>
    <source>
        <strain evidence="3 4">DFI.9.90</strain>
    </source>
</reference>
<dbReference type="AlphaFoldDB" id="A0AAW5JZ14"/>
<gene>
    <name evidence="3" type="ORF">NE630_05075</name>
</gene>
<keyword evidence="4" id="KW-1185">Reference proteome</keyword>
<dbReference type="GO" id="GO:0055085">
    <property type="term" value="P:transmembrane transport"/>
    <property type="evidence" value="ECO:0007669"/>
    <property type="project" value="InterPro"/>
</dbReference>
<evidence type="ECO:0000313" key="3">
    <source>
        <dbReference type="EMBL" id="MCQ4813800.1"/>
    </source>
</evidence>
<dbReference type="InterPro" id="IPR038404">
    <property type="entry name" value="TRAP_DctP_sf"/>
</dbReference>
<dbReference type="InterPro" id="IPR004682">
    <property type="entry name" value="TRAP_DctP"/>
</dbReference>
<accession>A0AAW5JZ14</accession>
<dbReference type="NCBIfam" id="TIGR00787">
    <property type="entry name" value="dctP"/>
    <property type="match status" value="1"/>
</dbReference>
<sequence>MKSKSFIAVTVIIAVLAFVGAFKTSAAYADVAARTLKLAHVLPVGSNFDVGANKFKDIIAKSSKGKIKVEIYAGDMTGDEVEAAEMTRAGNLDIAWVSTGSLSAFVKDLMLLDMPFLFRDTNHVNKVLNGPVGEEILKKFDGTKLKAIAFAEDGWREITNNKRPIKTLADLKGIKLRTMMNDMNADMYKALGAIPTPIPSGEIYSSIQTGLVNGQDNGVYVANSVGYIAIQPYVCMIQHFYSSGLVLVSEKLWNKLNAEEKKLIKDAAREAGQYQRNWFWKTETDLAKKLASEGKVTLTYPKDRDAWVKAVEPVYKKYFAEYPHWKPIVDKIRKTK</sequence>
<evidence type="ECO:0000313" key="4">
    <source>
        <dbReference type="Proteomes" id="UP001205919"/>
    </source>
</evidence>
<proteinExistence type="predicted"/>
<comment type="caution">
    <text evidence="3">The sequence shown here is derived from an EMBL/GenBank/DDBJ whole genome shotgun (WGS) entry which is preliminary data.</text>
</comment>
<protein>
    <submittedName>
        <fullName evidence="3">TRAP transporter substrate-binding protein</fullName>
    </submittedName>
</protein>
<dbReference type="Gene3D" id="3.40.190.170">
    <property type="entry name" value="Bacterial extracellular solute-binding protein, family 7"/>
    <property type="match status" value="1"/>
</dbReference>
<dbReference type="GO" id="GO:0030246">
    <property type="term" value="F:carbohydrate binding"/>
    <property type="evidence" value="ECO:0007669"/>
    <property type="project" value="TreeGrafter"/>
</dbReference>
<dbReference type="NCBIfam" id="NF037995">
    <property type="entry name" value="TRAP_S1"/>
    <property type="match status" value="1"/>
</dbReference>
<dbReference type="Pfam" id="PF03480">
    <property type="entry name" value="DctP"/>
    <property type="match status" value="1"/>
</dbReference>
<dbReference type="GO" id="GO:0030288">
    <property type="term" value="C:outer membrane-bounded periplasmic space"/>
    <property type="evidence" value="ECO:0007669"/>
    <property type="project" value="InterPro"/>
</dbReference>
<name>A0AAW5JZ14_9BACT</name>
<evidence type="ECO:0000256" key="2">
    <source>
        <dbReference type="SAM" id="SignalP"/>
    </source>
</evidence>
<dbReference type="PIRSF" id="PIRSF006470">
    <property type="entry name" value="DctB"/>
    <property type="match status" value="1"/>
</dbReference>
<organism evidence="3 4">
    <name type="scientific">Cloacibacillus evryensis</name>
    <dbReference type="NCBI Taxonomy" id="508460"/>
    <lineage>
        <taxon>Bacteria</taxon>
        <taxon>Thermotogati</taxon>
        <taxon>Synergistota</taxon>
        <taxon>Synergistia</taxon>
        <taxon>Synergistales</taxon>
        <taxon>Synergistaceae</taxon>
        <taxon>Cloacibacillus</taxon>
    </lineage>
</organism>
<dbReference type="CDD" id="cd13603">
    <property type="entry name" value="PBP2_TRAP_Siap_TeaA_like"/>
    <property type="match status" value="1"/>
</dbReference>
<dbReference type="PANTHER" id="PTHR33376">
    <property type="match status" value="1"/>
</dbReference>
<dbReference type="EMBL" id="JANFYT010000008">
    <property type="protein sequence ID" value="MCQ4813800.1"/>
    <property type="molecule type" value="Genomic_DNA"/>
</dbReference>
<dbReference type="RefSeq" id="WP_008709452.1">
    <property type="nucleotide sequence ID" value="NZ_CABKQM010000003.1"/>
</dbReference>
<feature type="chain" id="PRO_5043823439" evidence="2">
    <location>
        <begin position="30"/>
        <end position="336"/>
    </location>
</feature>
<dbReference type="Proteomes" id="UP001205919">
    <property type="component" value="Unassembled WGS sequence"/>
</dbReference>
<keyword evidence="1 2" id="KW-0732">Signal</keyword>
<dbReference type="InterPro" id="IPR018389">
    <property type="entry name" value="DctP_fam"/>
</dbReference>
<feature type="signal peptide" evidence="2">
    <location>
        <begin position="1"/>
        <end position="29"/>
    </location>
</feature>
<dbReference type="PANTHER" id="PTHR33376:SF2">
    <property type="entry name" value="DICARBOXYLATE-BINDING PERIPLASMIC PROTEIN"/>
    <property type="match status" value="1"/>
</dbReference>
<evidence type="ECO:0000256" key="1">
    <source>
        <dbReference type="ARBA" id="ARBA00022729"/>
    </source>
</evidence>